<dbReference type="EMBL" id="JACHHG010000008">
    <property type="protein sequence ID" value="MBB6098960.1"/>
    <property type="molecule type" value="Genomic_DNA"/>
</dbReference>
<dbReference type="Proteomes" id="UP000569951">
    <property type="component" value="Unassembled WGS sequence"/>
</dbReference>
<gene>
    <name evidence="1" type="ORF">HNR42_002395</name>
</gene>
<reference evidence="1 2" key="1">
    <citation type="submission" date="2020-08" db="EMBL/GenBank/DDBJ databases">
        <title>Genomic Encyclopedia of Type Strains, Phase IV (KMG-IV): sequencing the most valuable type-strain genomes for metagenomic binning, comparative biology and taxonomic classification.</title>
        <authorList>
            <person name="Goeker M."/>
        </authorList>
    </citation>
    <scope>NUCLEOTIDE SEQUENCE [LARGE SCALE GENOMIC DNA]</scope>
    <source>
        <strain evidence="1 2">DSM 21458</strain>
    </source>
</reference>
<dbReference type="RefSeq" id="WP_183987705.1">
    <property type="nucleotide sequence ID" value="NZ_JACHHG010000008.1"/>
</dbReference>
<evidence type="ECO:0000313" key="1">
    <source>
        <dbReference type="EMBL" id="MBB6098960.1"/>
    </source>
</evidence>
<evidence type="ECO:0000313" key="2">
    <source>
        <dbReference type="Proteomes" id="UP000569951"/>
    </source>
</evidence>
<comment type="caution">
    <text evidence="1">The sequence shown here is derived from an EMBL/GenBank/DDBJ whole genome shotgun (WGS) entry which is preliminary data.</text>
</comment>
<accession>A0A841I3G3</accession>
<proteinExistence type="predicted"/>
<protein>
    <submittedName>
        <fullName evidence="1">Uncharacterized protein</fullName>
    </submittedName>
</protein>
<dbReference type="AlphaFoldDB" id="A0A841I3G3"/>
<sequence length="82" mass="9875">MDIDWRDLEARVPFDRLPDFHRAFLRWRGIDPADMNLRRVQQRVEAELNRLVLEGGGERLEGNWRLKRESLEGFEQARPYLP</sequence>
<keyword evidence="2" id="KW-1185">Reference proteome</keyword>
<name>A0A841I3G3_9DEIO</name>
<organism evidence="1 2">
    <name type="scientific">Deinobacterium chartae</name>
    <dbReference type="NCBI Taxonomy" id="521158"/>
    <lineage>
        <taxon>Bacteria</taxon>
        <taxon>Thermotogati</taxon>
        <taxon>Deinococcota</taxon>
        <taxon>Deinococci</taxon>
        <taxon>Deinococcales</taxon>
        <taxon>Deinococcaceae</taxon>
        <taxon>Deinobacterium</taxon>
    </lineage>
</organism>